<evidence type="ECO:0000313" key="12">
    <source>
        <dbReference type="Proteomes" id="UP001142055"/>
    </source>
</evidence>
<accession>A0A9Q0M8F6</accession>
<dbReference type="Gene3D" id="2.130.10.10">
    <property type="entry name" value="YVTN repeat-like/Quinoprotein amine dehydrogenase"/>
    <property type="match status" value="2"/>
</dbReference>
<evidence type="ECO:0000256" key="1">
    <source>
        <dbReference type="ARBA" id="ARBA00004245"/>
    </source>
</evidence>
<dbReference type="OMA" id="TYADIPN"/>
<dbReference type="GO" id="GO:0051301">
    <property type="term" value="P:cell division"/>
    <property type="evidence" value="ECO:0007669"/>
    <property type="project" value="UniProtKB-KW"/>
</dbReference>
<dbReference type="GO" id="GO:0008352">
    <property type="term" value="C:katanin complex"/>
    <property type="evidence" value="ECO:0007669"/>
    <property type="project" value="InterPro"/>
</dbReference>
<keyword evidence="7" id="KW-0132">Cell division</keyword>
<keyword evidence="2 7" id="KW-0963">Cytoplasm</keyword>
<keyword evidence="7" id="KW-0498">Mitosis</keyword>
<dbReference type="GO" id="GO:0005737">
    <property type="term" value="C:cytoplasm"/>
    <property type="evidence" value="ECO:0007669"/>
    <property type="project" value="UniProtKB-SubCell"/>
</dbReference>
<dbReference type="PROSITE" id="PS00678">
    <property type="entry name" value="WD_REPEATS_1"/>
    <property type="match status" value="1"/>
</dbReference>
<feature type="region of interest" description="Disordered" evidence="9">
    <location>
        <begin position="634"/>
        <end position="666"/>
    </location>
</feature>
<feature type="region of interest" description="Disordered" evidence="9">
    <location>
        <begin position="452"/>
        <end position="481"/>
    </location>
</feature>
<evidence type="ECO:0000313" key="11">
    <source>
        <dbReference type="EMBL" id="KAJ6220957.1"/>
    </source>
</evidence>
<feature type="compositionally biased region" description="Low complexity" evidence="9">
    <location>
        <begin position="644"/>
        <end position="657"/>
    </location>
</feature>
<dbReference type="FunFam" id="2.130.10.10:FF:000462">
    <property type="entry name" value="Katanin p80 WD40 repeat-containing subunit B1"/>
    <property type="match status" value="1"/>
</dbReference>
<dbReference type="GO" id="GO:0008017">
    <property type="term" value="F:microtubule binding"/>
    <property type="evidence" value="ECO:0007669"/>
    <property type="project" value="UniProtKB-UniRule"/>
</dbReference>
<dbReference type="Pfam" id="PF13925">
    <property type="entry name" value="Katanin_con80"/>
    <property type="match status" value="1"/>
</dbReference>
<dbReference type="CDD" id="cd00200">
    <property type="entry name" value="WD40"/>
    <property type="match status" value="1"/>
</dbReference>
<feature type="region of interest" description="Disordered" evidence="9">
    <location>
        <begin position="412"/>
        <end position="437"/>
    </location>
</feature>
<dbReference type="GO" id="GO:0000922">
    <property type="term" value="C:spindle pole"/>
    <property type="evidence" value="ECO:0007669"/>
    <property type="project" value="UniProtKB-SubCell"/>
</dbReference>
<dbReference type="PANTHER" id="PTHR19845">
    <property type="entry name" value="KATANIN P80 SUBUNIT"/>
    <property type="match status" value="1"/>
</dbReference>
<dbReference type="EMBL" id="JAPWDV010000002">
    <property type="protein sequence ID" value="KAJ6220957.1"/>
    <property type="molecule type" value="Genomic_DNA"/>
</dbReference>
<evidence type="ECO:0000256" key="9">
    <source>
        <dbReference type="SAM" id="MobiDB-lite"/>
    </source>
</evidence>
<dbReference type="InterPro" id="IPR015943">
    <property type="entry name" value="WD40/YVTN_repeat-like_dom_sf"/>
</dbReference>
<evidence type="ECO:0000256" key="6">
    <source>
        <dbReference type="ARBA" id="ARBA00023212"/>
    </source>
</evidence>
<dbReference type="PROSITE" id="PS50082">
    <property type="entry name" value="WD_REPEATS_2"/>
    <property type="match status" value="5"/>
</dbReference>
<dbReference type="PANTHER" id="PTHR19845:SF0">
    <property type="entry name" value="KATANIN P80 WD40 REPEAT-CONTAINING SUBUNIT B1"/>
    <property type="match status" value="1"/>
</dbReference>
<dbReference type="Proteomes" id="UP001142055">
    <property type="component" value="Chromosome 2"/>
</dbReference>
<dbReference type="GO" id="GO:0051013">
    <property type="term" value="P:microtubule severing"/>
    <property type="evidence" value="ECO:0007669"/>
    <property type="project" value="UniProtKB-UniRule"/>
</dbReference>
<keyword evidence="6 7" id="KW-0206">Cytoskeleton</keyword>
<feature type="region of interest" description="Disordered" evidence="9">
    <location>
        <begin position="23"/>
        <end position="48"/>
    </location>
</feature>
<keyword evidence="12" id="KW-1185">Reference proteome</keyword>
<dbReference type="SUPFAM" id="SSF50978">
    <property type="entry name" value="WD40 repeat-like"/>
    <property type="match status" value="1"/>
</dbReference>
<protein>
    <recommendedName>
        <fullName evidence="7">Katanin p80 WD40 repeat-containing subunit B1</fullName>
        <shortName evidence="7">Katanin p80 subunit B1</shortName>
    </recommendedName>
    <alternativeName>
        <fullName evidence="7">p80 katanin</fullName>
    </alternativeName>
</protein>
<comment type="function">
    <text evidence="7">Participates in a complex which severs microtubules in an ATP-dependent manner. May act to target the enzymatic subunit of this complex to sites of action such as the centrosome. Microtubule severing may promote rapid reorganization of cellular microtubule arrays and the release of microtubules from the centrosome following nucleation.</text>
</comment>
<dbReference type="GO" id="GO:0007019">
    <property type="term" value="P:microtubule depolymerization"/>
    <property type="evidence" value="ECO:0007669"/>
    <property type="project" value="TreeGrafter"/>
</dbReference>
<feature type="repeat" description="WD" evidence="8">
    <location>
        <begin position="128"/>
        <end position="169"/>
    </location>
</feature>
<feature type="region of interest" description="Disordered" evidence="9">
    <location>
        <begin position="590"/>
        <end position="621"/>
    </location>
</feature>
<dbReference type="InterPro" id="IPR001680">
    <property type="entry name" value="WD40_rpt"/>
</dbReference>
<evidence type="ECO:0000256" key="7">
    <source>
        <dbReference type="HAMAP-Rule" id="MF_03022"/>
    </source>
</evidence>
<dbReference type="Pfam" id="PF00400">
    <property type="entry name" value="WD40"/>
    <property type="match status" value="6"/>
</dbReference>
<evidence type="ECO:0000256" key="3">
    <source>
        <dbReference type="ARBA" id="ARBA00022574"/>
    </source>
</evidence>
<dbReference type="InterPro" id="IPR036322">
    <property type="entry name" value="WD40_repeat_dom_sf"/>
</dbReference>
<keyword evidence="3 8" id="KW-0853">WD repeat</keyword>
<dbReference type="AlphaFoldDB" id="A0A9Q0M8F6"/>
<comment type="caution">
    <text evidence="11">The sequence shown here is derived from an EMBL/GenBank/DDBJ whole genome shotgun (WGS) entry which is preliminary data.</text>
</comment>
<feature type="compositionally biased region" description="Polar residues" evidence="9">
    <location>
        <begin position="596"/>
        <end position="605"/>
    </location>
</feature>
<feature type="repeat" description="WD" evidence="8">
    <location>
        <begin position="170"/>
        <end position="211"/>
    </location>
</feature>
<dbReference type="InterPro" id="IPR026962">
    <property type="entry name" value="KTNB1"/>
</dbReference>
<dbReference type="InterPro" id="IPR019775">
    <property type="entry name" value="WD40_repeat_CS"/>
</dbReference>
<evidence type="ECO:0000256" key="2">
    <source>
        <dbReference type="ARBA" id="ARBA00022490"/>
    </source>
</evidence>
<gene>
    <name evidence="7" type="primary">KATNB1</name>
    <name evidence="11" type="ORF">RDWZM_006769</name>
</gene>
<keyword evidence="7" id="KW-0131">Cell cycle</keyword>
<dbReference type="InterPro" id="IPR028021">
    <property type="entry name" value="Katanin_C-terminal"/>
</dbReference>
<evidence type="ECO:0000256" key="8">
    <source>
        <dbReference type="PROSITE-ProRule" id="PRU00221"/>
    </source>
</evidence>
<organism evidence="11 12">
    <name type="scientific">Blomia tropicalis</name>
    <name type="common">Mite</name>
    <dbReference type="NCBI Taxonomy" id="40697"/>
    <lineage>
        <taxon>Eukaryota</taxon>
        <taxon>Metazoa</taxon>
        <taxon>Ecdysozoa</taxon>
        <taxon>Arthropoda</taxon>
        <taxon>Chelicerata</taxon>
        <taxon>Arachnida</taxon>
        <taxon>Acari</taxon>
        <taxon>Acariformes</taxon>
        <taxon>Sarcoptiformes</taxon>
        <taxon>Astigmata</taxon>
        <taxon>Glycyphagoidea</taxon>
        <taxon>Echimyopodidae</taxon>
        <taxon>Blomia</taxon>
    </lineage>
</organism>
<evidence type="ECO:0000256" key="5">
    <source>
        <dbReference type="ARBA" id="ARBA00022737"/>
    </source>
</evidence>
<proteinExistence type="inferred from homology"/>
<dbReference type="SMART" id="SM00320">
    <property type="entry name" value="WD40"/>
    <property type="match status" value="6"/>
</dbReference>
<feature type="domain" description="Katanin p80 subunit C-terminal" evidence="10">
    <location>
        <begin position="721"/>
        <end position="879"/>
    </location>
</feature>
<reference evidence="11" key="1">
    <citation type="submission" date="2022-12" db="EMBL/GenBank/DDBJ databases">
        <title>Genome assemblies of Blomia tropicalis.</title>
        <authorList>
            <person name="Cui Y."/>
        </authorList>
    </citation>
    <scope>NUCLEOTIDE SEQUENCE</scope>
    <source>
        <tissue evidence="11">Adult mites</tissue>
    </source>
</reference>
<dbReference type="GO" id="GO:0005874">
    <property type="term" value="C:microtubule"/>
    <property type="evidence" value="ECO:0007669"/>
    <property type="project" value="UniProtKB-KW"/>
</dbReference>
<dbReference type="GO" id="GO:0005813">
    <property type="term" value="C:centrosome"/>
    <property type="evidence" value="ECO:0007669"/>
    <property type="project" value="UniProtKB-SubCell"/>
</dbReference>
<comment type="subunit">
    <text evidence="7">Interacts with KATNA1. This interaction enhances the microtubule binding and severing activity of KATNA1 and also targets this activity to the centrosome.</text>
</comment>
<evidence type="ECO:0000256" key="4">
    <source>
        <dbReference type="ARBA" id="ARBA00022701"/>
    </source>
</evidence>
<feature type="compositionally biased region" description="Polar residues" evidence="9">
    <location>
        <begin position="38"/>
        <end position="48"/>
    </location>
</feature>
<dbReference type="PRINTS" id="PR00320">
    <property type="entry name" value="GPROTEINBRPT"/>
</dbReference>
<keyword evidence="5" id="KW-0677">Repeat</keyword>
<feature type="repeat" description="WD" evidence="8">
    <location>
        <begin position="212"/>
        <end position="253"/>
    </location>
</feature>
<comment type="similarity">
    <text evidence="7">Belongs to the WD repeat KATNB1 family.</text>
</comment>
<feature type="repeat" description="WD" evidence="8">
    <location>
        <begin position="254"/>
        <end position="295"/>
    </location>
</feature>
<evidence type="ECO:0000259" key="10">
    <source>
        <dbReference type="Pfam" id="PF13925"/>
    </source>
</evidence>
<name>A0A9Q0M8F6_BLOTA</name>
<dbReference type="HAMAP" id="MF_03022">
    <property type="entry name" value="Katanin_p80_B1"/>
    <property type="match status" value="1"/>
</dbReference>
<feature type="repeat" description="WD" evidence="8">
    <location>
        <begin position="85"/>
        <end position="127"/>
    </location>
</feature>
<dbReference type="PROSITE" id="PS50294">
    <property type="entry name" value="WD_REPEATS_REGION"/>
    <property type="match status" value="5"/>
</dbReference>
<keyword evidence="4 7" id="KW-0493">Microtubule</keyword>
<sequence>MATSSSASKPKWSSSIFGTYPTTTTNTNGLNVKPPIRSSYSNNVTTPSANYMNRRITNSGDSNNNHHNFTLLGNESKCKITQNDFVAHGSAVTCLAIGQKSGRVMVTGGDDAKINLWAIGKSNCIMSLNGHKTSIECVKFNYNEDIVGAGSASGAIKLWDLEAAKLIQTLTGHKTNVRCMDFHPYGQFMATGSFDTNIKLWDYRKKGCILTYKAHAKDVHCLRLSPDGRWLASGGHEGTVILYDIVASKMLTELKGHNQLITDVVFHPNEFLLSSSSTDGTVKFWDLEGFQEVSSTHHLGPIRKISFHPDGKALLTGGKDYLRVFGWEPTKQYDLVEVNWGRLSDMSVLDEQLIAGTHSATNVSVYVVDIGGLQPFSDDNRRPICKYSRNNTLRQSTRKSFNFDQTNKTCKQLESLDSNRTEDNDTNTSDGDDSSMAEIINSGDYREIFHSKRQLPRTPPPLENDNQQHRSTPMVDNLPHSYTVSSFTTNGKVGNRLHSSTRNLSESLNSLHLNHRNNNNYHHTTSSVNYHLNQLNNNTTTNGNNILSHASSLNHLNHSKTLESTAKTANTAPPTFPLLNIPKSQQSAYSSKSLSPIATTPSTAKNNNNNNHLSTPKITSVVRPVINDSTRPIAQTVHQHKTPSLSSGSSSSSSSSSIYADHTRRTTSTMASTNDTFIIPETRDHSAGLDFNDFLPKHIQQYGYDHQPLMSEMEAIVSIVKGHKAAKAGLDYRRRQVQIVLAMWSTKDSKTALEYAVNLDEKSIVIDILNVMVLKSSSWNLDICLIMLPCIQELLESKYESYMLVGCSALSLILKTFSTMIKNNISAPPGIGVDITREERYNKCMKCYNHLLSARAFVLKRQTLQGKIGRSFRELSLLMQNLE</sequence>
<dbReference type="InterPro" id="IPR020472">
    <property type="entry name" value="WD40_PAC1"/>
</dbReference>
<comment type="subcellular location">
    <subcellularLocation>
        <location evidence="1 7">Cytoplasm</location>
        <location evidence="1 7">Cytoskeleton</location>
    </subcellularLocation>
    <subcellularLocation>
        <location evidence="7">Cytoplasm</location>
    </subcellularLocation>
    <subcellularLocation>
        <location evidence="7">Cytoplasm</location>
        <location evidence="7">Cytoskeleton</location>
        <location evidence="7">Microtubule organizing center</location>
        <location evidence="7">Centrosome</location>
    </subcellularLocation>
    <subcellularLocation>
        <location evidence="7">Cytoplasm</location>
        <location evidence="7">Cytoskeleton</location>
        <location evidence="7">Spindle pole</location>
    </subcellularLocation>
    <subcellularLocation>
        <location evidence="7">Cytoplasm</location>
        <location evidence="7">Cytoskeleton</location>
        <location evidence="7">Spindle</location>
    </subcellularLocation>
    <text evidence="7">Predominantly cytoplasmic. Localized to the interphase centrosome and mitotic spindle poles.</text>
</comment>